<dbReference type="EMBL" id="CYRY02046097">
    <property type="protein sequence ID" value="VCX41704.1"/>
    <property type="molecule type" value="Genomic_DNA"/>
</dbReference>
<proteinExistence type="predicted"/>
<gene>
    <name evidence="2" type="ORF">BN2614_LOCUS12</name>
</gene>
<keyword evidence="3" id="KW-1185">Reference proteome</keyword>
<organism evidence="2 3">
    <name type="scientific">Gulo gulo</name>
    <name type="common">Wolverine</name>
    <name type="synonym">Gluton</name>
    <dbReference type="NCBI Taxonomy" id="48420"/>
    <lineage>
        <taxon>Eukaryota</taxon>
        <taxon>Metazoa</taxon>
        <taxon>Chordata</taxon>
        <taxon>Craniata</taxon>
        <taxon>Vertebrata</taxon>
        <taxon>Euteleostomi</taxon>
        <taxon>Mammalia</taxon>
        <taxon>Eutheria</taxon>
        <taxon>Laurasiatheria</taxon>
        <taxon>Carnivora</taxon>
        <taxon>Caniformia</taxon>
        <taxon>Musteloidea</taxon>
        <taxon>Mustelidae</taxon>
        <taxon>Guloninae</taxon>
        <taxon>Gulo</taxon>
    </lineage>
</organism>
<name>A0A9X9QA93_GULGU</name>
<comment type="caution">
    <text evidence="2">The sequence shown here is derived from an EMBL/GenBank/DDBJ whole genome shotgun (WGS) entry which is preliminary data.</text>
</comment>
<reference evidence="2 3" key="1">
    <citation type="submission" date="2018-10" db="EMBL/GenBank/DDBJ databases">
        <authorList>
            <person name="Ekblom R."/>
            <person name="Jareborg N."/>
        </authorList>
    </citation>
    <scope>NUCLEOTIDE SEQUENCE [LARGE SCALE GENOMIC DNA]</scope>
    <source>
        <tissue evidence="2">Muscle</tissue>
    </source>
</reference>
<accession>A0A9X9QA93</accession>
<dbReference type="AlphaFoldDB" id="A0A9X9QA93"/>
<evidence type="ECO:0000313" key="2">
    <source>
        <dbReference type="EMBL" id="VCX41704.1"/>
    </source>
</evidence>
<sequence>AGSLLQVAGASVDDSVGAAHRVPTGATVAGAATARNLRPLLWGGHRTLLYRGPAWGRSESAGSLGPQPPAGRRWSG</sequence>
<protein>
    <submittedName>
        <fullName evidence="2">Uncharacterized protein</fullName>
    </submittedName>
</protein>
<feature type="non-terminal residue" evidence="2">
    <location>
        <position position="76"/>
    </location>
</feature>
<evidence type="ECO:0000313" key="3">
    <source>
        <dbReference type="Proteomes" id="UP000269945"/>
    </source>
</evidence>
<evidence type="ECO:0000256" key="1">
    <source>
        <dbReference type="SAM" id="MobiDB-lite"/>
    </source>
</evidence>
<feature type="region of interest" description="Disordered" evidence="1">
    <location>
        <begin position="56"/>
        <end position="76"/>
    </location>
</feature>
<feature type="non-terminal residue" evidence="2">
    <location>
        <position position="1"/>
    </location>
</feature>
<dbReference type="Proteomes" id="UP000269945">
    <property type="component" value="Unassembled WGS sequence"/>
</dbReference>